<keyword evidence="2" id="KW-1185">Reference proteome</keyword>
<evidence type="ECO:0000313" key="1">
    <source>
        <dbReference type="EMBL" id="KAJ8619532.1"/>
    </source>
</evidence>
<evidence type="ECO:0000313" key="2">
    <source>
        <dbReference type="Proteomes" id="UP001234297"/>
    </source>
</evidence>
<sequence length="955" mass="108166">MDHSRAASGNIDENVGIPEDLRCKRTDGKQWRCNALSMPDKTVCEKHYIQAKKRAANSALRASLKKAKTKPTSENNVYLDSKNDDLDMNVKDAEFSTALPGRKHKEKSSKNPPLYSPETVSVRTLSTRTPKKSNEDPQRDTAFFDENRTRSASKTPPSPADSIKNRTQRKFSGFGVREHSYRSTDSSGDADEQTCHQCQRSDQDNVIWCRRCDRRGYCESCIYKWYPDIPLEEIRRACPVCCGTCNCRVCLNGDNLIKLRIQEMAGIDKLQCLHHLLSLVRPVLKRIHSDQSFELELETRVHGVKSDIPRANLRSDEQMCCDCCKVPIIDYHWHCAVCLYDLCLTCCRDLRHASLVSIRESEKGQFVERSQDRAIVTEKTTGTTLGGEHVTDGINKSNPCLSHLFLNWKANSDGSIPCPPKESGGCGCPSLDLRRIFKMNWVAKLVKNAEELVSGCKVHDVDRFPTCVSCMGTMASQSSVLSDSNLILSSHREDSNDNILYCAASQDIKREGICHFQKHWERGEPAVVKHVFDLTSTSLWDPMVIWREMWETTDETMKDDKRLAKAIDCLDGSEVDIGLGQFIKGYSEGRIHQNGWPAMLKLKDWPPPNALEEFLLYQRPEFNDAGPKLYIGYGTYEEMGRGDSVTELNIKMGDTVYVLMHTSEVKFQGWQRAKMEKIQRSFTESDAKESIGNAHMVEAEMSLDERKSPDLSPNEHSKQNGFSLELNLEDEIMEDQMCNGKEITSGEESKDGTCQLEKESEDVLPEKAHAGALWDVFRRQDVPKLNEYVKVHWNEFKNGLCLPDDSLMYPLFHQAVFLGKAHKRKLKEEFNIEPWTIEQHVSEAVLIPAGCPFQARNLQSTVQLGFDFLSPESLGESLRLAQEIRCLPSHHEAKLQMLEVGKMALYAASSAIREIQKLALDPIAGPELGFEDLSLTEKVSENIEKMTKPRQNSSI</sequence>
<accession>A0ACC2KEY7</accession>
<protein>
    <submittedName>
        <fullName evidence="1">Uncharacterized protein</fullName>
    </submittedName>
</protein>
<comment type="caution">
    <text evidence="1">The sequence shown here is derived from an EMBL/GenBank/DDBJ whole genome shotgun (WGS) entry which is preliminary data.</text>
</comment>
<proteinExistence type="predicted"/>
<name>A0ACC2KEY7_PERAE</name>
<organism evidence="1 2">
    <name type="scientific">Persea americana</name>
    <name type="common">Avocado</name>
    <dbReference type="NCBI Taxonomy" id="3435"/>
    <lineage>
        <taxon>Eukaryota</taxon>
        <taxon>Viridiplantae</taxon>
        <taxon>Streptophyta</taxon>
        <taxon>Embryophyta</taxon>
        <taxon>Tracheophyta</taxon>
        <taxon>Spermatophyta</taxon>
        <taxon>Magnoliopsida</taxon>
        <taxon>Magnoliidae</taxon>
        <taxon>Laurales</taxon>
        <taxon>Lauraceae</taxon>
        <taxon>Persea</taxon>
    </lineage>
</organism>
<reference evidence="1 2" key="1">
    <citation type="journal article" date="2022" name="Hortic Res">
        <title>A haplotype resolved chromosomal level avocado genome allows analysis of novel avocado genes.</title>
        <authorList>
            <person name="Nath O."/>
            <person name="Fletcher S.J."/>
            <person name="Hayward A."/>
            <person name="Shaw L.M."/>
            <person name="Masouleh A.K."/>
            <person name="Furtado A."/>
            <person name="Henry R.J."/>
            <person name="Mitter N."/>
        </authorList>
    </citation>
    <scope>NUCLEOTIDE SEQUENCE [LARGE SCALE GENOMIC DNA]</scope>
    <source>
        <strain evidence="2">cv. Hass</strain>
    </source>
</reference>
<gene>
    <name evidence="1" type="ORF">MRB53_028061</name>
</gene>
<dbReference type="EMBL" id="CM056817">
    <property type="protein sequence ID" value="KAJ8619532.1"/>
    <property type="molecule type" value="Genomic_DNA"/>
</dbReference>
<dbReference type="Proteomes" id="UP001234297">
    <property type="component" value="Chromosome 9"/>
</dbReference>